<dbReference type="OrthoDB" id="66881at2759"/>
<name>A0A6A6H7M3_VIRVR</name>
<accession>A0A6A6H7M3</accession>
<keyword evidence="2" id="KW-0285">Flavoprotein</keyword>
<keyword evidence="4" id="KW-0521">NADP</keyword>
<dbReference type="InterPro" id="IPR050346">
    <property type="entry name" value="FMO-like"/>
</dbReference>
<evidence type="ECO:0000313" key="6">
    <source>
        <dbReference type="EMBL" id="KAF2234096.1"/>
    </source>
</evidence>
<dbReference type="GO" id="GO:0050661">
    <property type="term" value="F:NADP binding"/>
    <property type="evidence" value="ECO:0007669"/>
    <property type="project" value="InterPro"/>
</dbReference>
<dbReference type="PRINTS" id="PR00370">
    <property type="entry name" value="FMOXYGENASE"/>
</dbReference>
<gene>
    <name evidence="6" type="ORF">EV356DRAFT_533148</name>
</gene>
<comment type="similarity">
    <text evidence="1">Belongs to the FMO family.</text>
</comment>
<dbReference type="Pfam" id="PF00743">
    <property type="entry name" value="FMO-like"/>
    <property type="match status" value="1"/>
</dbReference>
<dbReference type="Gene3D" id="3.50.50.60">
    <property type="entry name" value="FAD/NAD(P)-binding domain"/>
    <property type="match status" value="1"/>
</dbReference>
<dbReference type="Proteomes" id="UP000800092">
    <property type="component" value="Unassembled WGS sequence"/>
</dbReference>
<proteinExistence type="inferred from homology"/>
<dbReference type="GO" id="GO:0004499">
    <property type="term" value="F:N,N-dimethylaniline monooxygenase activity"/>
    <property type="evidence" value="ECO:0007669"/>
    <property type="project" value="InterPro"/>
</dbReference>
<evidence type="ECO:0000313" key="7">
    <source>
        <dbReference type="Proteomes" id="UP000800092"/>
    </source>
</evidence>
<dbReference type="InterPro" id="IPR020946">
    <property type="entry name" value="Flavin_mOase-like"/>
</dbReference>
<dbReference type="InterPro" id="IPR036188">
    <property type="entry name" value="FAD/NAD-bd_sf"/>
</dbReference>
<dbReference type="PIRSF" id="PIRSF000332">
    <property type="entry name" value="FMO"/>
    <property type="match status" value="1"/>
</dbReference>
<dbReference type="PANTHER" id="PTHR23023">
    <property type="entry name" value="DIMETHYLANILINE MONOOXYGENASE"/>
    <property type="match status" value="1"/>
</dbReference>
<evidence type="ECO:0000256" key="2">
    <source>
        <dbReference type="ARBA" id="ARBA00022630"/>
    </source>
</evidence>
<organism evidence="6 7">
    <name type="scientific">Viridothelium virens</name>
    <name type="common">Speckled blister lichen</name>
    <name type="synonym">Trypethelium virens</name>
    <dbReference type="NCBI Taxonomy" id="1048519"/>
    <lineage>
        <taxon>Eukaryota</taxon>
        <taxon>Fungi</taxon>
        <taxon>Dikarya</taxon>
        <taxon>Ascomycota</taxon>
        <taxon>Pezizomycotina</taxon>
        <taxon>Dothideomycetes</taxon>
        <taxon>Dothideomycetes incertae sedis</taxon>
        <taxon>Trypetheliales</taxon>
        <taxon>Trypetheliaceae</taxon>
        <taxon>Viridothelium</taxon>
    </lineage>
</organism>
<evidence type="ECO:0000256" key="1">
    <source>
        <dbReference type="ARBA" id="ARBA00009183"/>
    </source>
</evidence>
<evidence type="ECO:0000256" key="5">
    <source>
        <dbReference type="ARBA" id="ARBA00023002"/>
    </source>
</evidence>
<keyword evidence="5" id="KW-0560">Oxidoreductase</keyword>
<reference evidence="6" key="1">
    <citation type="journal article" date="2020" name="Stud. Mycol.">
        <title>101 Dothideomycetes genomes: a test case for predicting lifestyles and emergence of pathogens.</title>
        <authorList>
            <person name="Haridas S."/>
            <person name="Albert R."/>
            <person name="Binder M."/>
            <person name="Bloem J."/>
            <person name="Labutti K."/>
            <person name="Salamov A."/>
            <person name="Andreopoulos B."/>
            <person name="Baker S."/>
            <person name="Barry K."/>
            <person name="Bills G."/>
            <person name="Bluhm B."/>
            <person name="Cannon C."/>
            <person name="Castanera R."/>
            <person name="Culley D."/>
            <person name="Daum C."/>
            <person name="Ezra D."/>
            <person name="Gonzalez J."/>
            <person name="Henrissat B."/>
            <person name="Kuo A."/>
            <person name="Liang C."/>
            <person name="Lipzen A."/>
            <person name="Lutzoni F."/>
            <person name="Magnuson J."/>
            <person name="Mondo S."/>
            <person name="Nolan M."/>
            <person name="Ohm R."/>
            <person name="Pangilinan J."/>
            <person name="Park H.-J."/>
            <person name="Ramirez L."/>
            <person name="Alfaro M."/>
            <person name="Sun H."/>
            <person name="Tritt A."/>
            <person name="Yoshinaga Y."/>
            <person name="Zwiers L.-H."/>
            <person name="Turgeon B."/>
            <person name="Goodwin S."/>
            <person name="Spatafora J."/>
            <person name="Crous P."/>
            <person name="Grigoriev I."/>
        </authorList>
    </citation>
    <scope>NUCLEOTIDE SEQUENCE</scope>
    <source>
        <strain evidence="6">Tuck. ex Michener</strain>
    </source>
</reference>
<dbReference type="InterPro" id="IPR000960">
    <property type="entry name" value="Flavin_mOase"/>
</dbReference>
<dbReference type="GO" id="GO:0050660">
    <property type="term" value="F:flavin adenine dinucleotide binding"/>
    <property type="evidence" value="ECO:0007669"/>
    <property type="project" value="InterPro"/>
</dbReference>
<keyword evidence="7" id="KW-1185">Reference proteome</keyword>
<protein>
    <submittedName>
        <fullName evidence="6">FAD/NAD(P)-binding domain-containing protein</fullName>
    </submittedName>
</protein>
<dbReference type="AlphaFoldDB" id="A0A6A6H7M3"/>
<sequence>MRLDIGIAGVGTVKNLREEGFDAIGFERSDWVGGLWQWSTDTSQTTVLQSTRTNISKQRSCYQDYPFPENVPNYPSGEDVAKYIQSYADHFGVSEHFRLGASIERVERSGDEKQWLIRFNDKKSGPRTELFDKVVVTTGAYCQAFTPKYPGIGETKIRVLHSQNFKEPNDFAGKRVVVVGFSNTAADAATDLSKVTTQTYISHRTGARIITRTMNKGKPMDWKASRRITSLSQKVNARFPNLAAKMGSWFLERMMKKQWPFIQPAWNLSPAPPIANKSPLINDEIISCLRAGTVKSARDIRRFIPDSKSLEFTDGVTLTDIDGVIFCTGYYFDWSIFASEADPTAFAATEWDASPHQNGLRFPRLYQGLLSSRFPESLAFIGPVRGFSGSAFANYDLWSQAVAQIWKGNYPLPSRAEMNAWCDRNYKSNLAQLQDWHLQKVGLIPQELEHWLNDAAGNGVNEILGSSWSWAAWKFWWNNRALYKLIMTGIDTPFPYRLFEGRRKKWDGAAEAIYKVNGKKYVK</sequence>
<keyword evidence="3" id="KW-0274">FAD</keyword>
<dbReference type="SUPFAM" id="SSF51905">
    <property type="entry name" value="FAD/NAD(P)-binding domain"/>
    <property type="match status" value="1"/>
</dbReference>
<evidence type="ECO:0000256" key="3">
    <source>
        <dbReference type="ARBA" id="ARBA00022827"/>
    </source>
</evidence>
<evidence type="ECO:0000256" key="4">
    <source>
        <dbReference type="ARBA" id="ARBA00022857"/>
    </source>
</evidence>
<dbReference type="EMBL" id="ML991801">
    <property type="protein sequence ID" value="KAF2234096.1"/>
    <property type="molecule type" value="Genomic_DNA"/>
</dbReference>